<feature type="domain" description="Flavin reductase like" evidence="5">
    <location>
        <begin position="25"/>
        <end position="185"/>
    </location>
</feature>
<comment type="similarity">
    <text evidence="4">Belongs to the flavoredoxin family.</text>
</comment>
<dbReference type="EMBL" id="SHNN01000001">
    <property type="protein sequence ID" value="MCX2979739.1"/>
    <property type="molecule type" value="Genomic_DNA"/>
</dbReference>
<sequence>MTDLRLTAEDFASMESRFRATLANSLTGYKPANLVATCSDDGQTNVAIMSSVVHLGSHPPLLAIVIRPDSVERHTLRNILQTGYYTLNHVDTEMVPAAHQTAARYPHDVSEFGAAGLEESWESDFPVPFVGEAPVRLGLKLREHHHLAINDTNLVIGEVVLAMLPAAAVAADGTLDINALGSVAISGLDTYHRGERLQRMAYAKPDQHPTTLSDGS</sequence>
<dbReference type="InterPro" id="IPR002563">
    <property type="entry name" value="Flavin_Rdtase-like_dom"/>
</dbReference>
<dbReference type="SUPFAM" id="SSF50475">
    <property type="entry name" value="FMN-binding split barrel"/>
    <property type="match status" value="1"/>
</dbReference>
<evidence type="ECO:0000259" key="5">
    <source>
        <dbReference type="SMART" id="SM00903"/>
    </source>
</evidence>
<keyword evidence="3" id="KW-0288">FMN</keyword>
<gene>
    <name evidence="6" type="ORF">EYC98_02550</name>
</gene>
<dbReference type="SMART" id="SM00903">
    <property type="entry name" value="Flavin_Reduct"/>
    <property type="match status" value="1"/>
</dbReference>
<evidence type="ECO:0000256" key="2">
    <source>
        <dbReference type="ARBA" id="ARBA00022630"/>
    </source>
</evidence>
<protein>
    <submittedName>
        <fullName evidence="6">Flavin reductase</fullName>
    </submittedName>
</protein>
<proteinExistence type="inferred from homology"/>
<evidence type="ECO:0000313" key="7">
    <source>
        <dbReference type="Proteomes" id="UP001143362"/>
    </source>
</evidence>
<reference evidence="6" key="1">
    <citation type="submission" date="2019-02" db="EMBL/GenBank/DDBJ databases">
        <authorList>
            <person name="Li S.-H."/>
        </authorList>
    </citation>
    <scope>NUCLEOTIDE SEQUENCE</scope>
    <source>
        <strain evidence="6">IMCC14734</strain>
    </source>
</reference>
<dbReference type="PANTHER" id="PTHR33798">
    <property type="entry name" value="FLAVOPROTEIN OXYGENASE"/>
    <property type="match status" value="1"/>
</dbReference>
<evidence type="ECO:0000256" key="1">
    <source>
        <dbReference type="ARBA" id="ARBA00001917"/>
    </source>
</evidence>
<keyword evidence="2" id="KW-0285">Flavoprotein</keyword>
<dbReference type="RefSeq" id="WP_279243738.1">
    <property type="nucleotide sequence ID" value="NZ_SHNN01000001.1"/>
</dbReference>
<evidence type="ECO:0000256" key="3">
    <source>
        <dbReference type="ARBA" id="ARBA00022643"/>
    </source>
</evidence>
<dbReference type="InterPro" id="IPR012349">
    <property type="entry name" value="Split_barrel_FMN-bd"/>
</dbReference>
<evidence type="ECO:0000313" key="6">
    <source>
        <dbReference type="EMBL" id="MCX2979739.1"/>
    </source>
</evidence>
<dbReference type="Gene3D" id="2.30.110.10">
    <property type="entry name" value="Electron Transport, Fmn-binding Protein, Chain A"/>
    <property type="match status" value="1"/>
</dbReference>
<comment type="caution">
    <text evidence="6">The sequence shown here is derived from an EMBL/GenBank/DDBJ whole genome shotgun (WGS) entry which is preliminary data.</text>
</comment>
<dbReference type="Pfam" id="PF01613">
    <property type="entry name" value="Flavin_Reduct"/>
    <property type="match status" value="1"/>
</dbReference>
<name>A0ABT3TE97_9GAMM</name>
<dbReference type="Proteomes" id="UP001143362">
    <property type="component" value="Unassembled WGS sequence"/>
</dbReference>
<accession>A0ABT3TE97</accession>
<keyword evidence="7" id="KW-1185">Reference proteome</keyword>
<dbReference type="PANTHER" id="PTHR33798:SF5">
    <property type="entry name" value="FLAVIN REDUCTASE LIKE DOMAIN-CONTAINING PROTEIN"/>
    <property type="match status" value="1"/>
</dbReference>
<evidence type="ECO:0000256" key="4">
    <source>
        <dbReference type="ARBA" id="ARBA00038054"/>
    </source>
</evidence>
<comment type="cofactor">
    <cofactor evidence="1">
        <name>FMN</name>
        <dbReference type="ChEBI" id="CHEBI:58210"/>
    </cofactor>
</comment>
<organism evidence="6 7">
    <name type="scientific">Candidatus Litorirhabdus singularis</name>
    <dbReference type="NCBI Taxonomy" id="2518993"/>
    <lineage>
        <taxon>Bacteria</taxon>
        <taxon>Pseudomonadati</taxon>
        <taxon>Pseudomonadota</taxon>
        <taxon>Gammaproteobacteria</taxon>
        <taxon>Cellvibrionales</taxon>
        <taxon>Halieaceae</taxon>
        <taxon>Candidatus Litorirhabdus</taxon>
    </lineage>
</organism>